<dbReference type="EMBL" id="CCKQ01004821">
    <property type="protein sequence ID" value="CDW75973.1"/>
    <property type="molecule type" value="Genomic_DNA"/>
</dbReference>
<sequence>MLLEFLKEIQQNREQEELKEALAKYPQTTKEIVENLSSAGKTQYNPADLVQQQQIKPALKLDTQSKQISSDQTNCSVHNKDCTEEFYQKNIEEKMKSDKVRDPKQIQKMKDMLLKDFKDDQEEQENEENTKQNDQVITKKRALQLLEQIDQDLLKDLDQLTLEEQKIFGEFIKENQQTFDEEVIPWWEITTQLKPSNIDIIEVNKDYDNEMSSSEQDHAINLNSLNEFRIRGQYQQSSKQDEGLEANNEETQDQDYEDVEIIDLESEEKQYQRLKTKYEVILRRYSQIPQLKYLLKSKEPSLTVKYLLLANILSFVFFYRRYNGDLLSNDADMICNQLLTLLLSIDAQKLVTDVESGFSQVLKTILCPQMGNTMQIVKDYLPILIEDIGRISETKIDLLEGIFRIYDLLNHTENEFKEELERIKDTQKGRRSTLKGLIKLISQGKQKLIFYASYVKSKYTETFKQELQDEIKGFQQAFINAKLIEKKIYEKVQQLNEISNQ</sequence>
<accession>A0A078A390</accession>
<dbReference type="Proteomes" id="UP000039865">
    <property type="component" value="Unassembled WGS sequence"/>
</dbReference>
<dbReference type="InParanoid" id="A0A078A390"/>
<feature type="coiled-coil region" evidence="1">
    <location>
        <begin position="114"/>
        <end position="163"/>
    </location>
</feature>
<name>A0A078A390_STYLE</name>
<dbReference type="PANTHER" id="PTHR15555">
    <property type="entry name" value="ZINC FINGER HIT DOMAIN CONTAINING PROTEIN 2 PROTEIN FON -RELATED"/>
    <property type="match status" value="1"/>
</dbReference>
<keyword evidence="3" id="KW-1185">Reference proteome</keyword>
<keyword evidence="1" id="KW-0175">Coiled coil</keyword>
<feature type="coiled-coil region" evidence="1">
    <location>
        <begin position="234"/>
        <end position="284"/>
    </location>
</feature>
<evidence type="ECO:0000313" key="3">
    <source>
        <dbReference type="Proteomes" id="UP000039865"/>
    </source>
</evidence>
<dbReference type="AlphaFoldDB" id="A0A078A390"/>
<gene>
    <name evidence="2" type="primary">Contig5387.g5760</name>
    <name evidence="2" type="ORF">STYLEM_4969</name>
</gene>
<proteinExistence type="predicted"/>
<protein>
    <submittedName>
        <fullName evidence="2">Uncharacterized protein</fullName>
    </submittedName>
</protein>
<dbReference type="InterPro" id="IPR039646">
    <property type="entry name" value="ZNHIT2"/>
</dbReference>
<reference evidence="2 3" key="1">
    <citation type="submission" date="2014-06" db="EMBL/GenBank/DDBJ databases">
        <authorList>
            <person name="Swart Estienne"/>
        </authorList>
    </citation>
    <scope>NUCLEOTIDE SEQUENCE [LARGE SCALE GENOMIC DNA]</scope>
    <source>
        <strain evidence="2 3">130c</strain>
    </source>
</reference>
<evidence type="ECO:0000313" key="2">
    <source>
        <dbReference type="EMBL" id="CDW75973.1"/>
    </source>
</evidence>
<dbReference type="OrthoDB" id="295085at2759"/>
<dbReference type="PANTHER" id="PTHR15555:SF0">
    <property type="entry name" value="ZINC FINGER HIT DOMAIN-CONTAINING PROTEIN 2"/>
    <property type="match status" value="1"/>
</dbReference>
<evidence type="ECO:0000256" key="1">
    <source>
        <dbReference type="SAM" id="Coils"/>
    </source>
</evidence>
<organism evidence="2 3">
    <name type="scientific">Stylonychia lemnae</name>
    <name type="common">Ciliate</name>
    <dbReference type="NCBI Taxonomy" id="5949"/>
    <lineage>
        <taxon>Eukaryota</taxon>
        <taxon>Sar</taxon>
        <taxon>Alveolata</taxon>
        <taxon>Ciliophora</taxon>
        <taxon>Intramacronucleata</taxon>
        <taxon>Spirotrichea</taxon>
        <taxon>Stichotrichia</taxon>
        <taxon>Sporadotrichida</taxon>
        <taxon>Oxytrichidae</taxon>
        <taxon>Stylonychinae</taxon>
        <taxon>Stylonychia</taxon>
    </lineage>
</organism>